<evidence type="ECO:0000256" key="9">
    <source>
        <dbReference type="HAMAP-Rule" id="MF_01658"/>
    </source>
</evidence>
<dbReference type="Pfam" id="PF03232">
    <property type="entry name" value="COQ7"/>
    <property type="match status" value="1"/>
</dbReference>
<dbReference type="Proteomes" id="UP000241074">
    <property type="component" value="Chromosome"/>
</dbReference>
<dbReference type="EMBL" id="CP027860">
    <property type="protein sequence ID" value="AVP99043.1"/>
    <property type="molecule type" value="Genomic_DNA"/>
</dbReference>
<reference evidence="10 11" key="1">
    <citation type="submission" date="2018-03" db="EMBL/GenBank/DDBJ databases">
        <title>Ahniella affigens gen. nov., sp. nov., a gammaproteobacterium isolated from sandy soil near a stream.</title>
        <authorList>
            <person name="Ko Y."/>
            <person name="Kim J.-H."/>
        </authorList>
    </citation>
    <scope>NUCLEOTIDE SEQUENCE [LARGE SCALE GENOMIC DNA]</scope>
    <source>
        <strain evidence="10 11">D13</strain>
    </source>
</reference>
<dbReference type="OrthoDB" id="5192789at2"/>
<keyword evidence="6 9" id="KW-0408">Iron</keyword>
<evidence type="ECO:0000256" key="6">
    <source>
        <dbReference type="ARBA" id="ARBA00023004"/>
    </source>
</evidence>
<evidence type="ECO:0000256" key="2">
    <source>
        <dbReference type="ARBA" id="ARBA00022475"/>
    </source>
</evidence>
<dbReference type="SUPFAM" id="SSF47240">
    <property type="entry name" value="Ferritin-like"/>
    <property type="match status" value="1"/>
</dbReference>
<evidence type="ECO:0000313" key="10">
    <source>
        <dbReference type="EMBL" id="AVP99043.1"/>
    </source>
</evidence>
<dbReference type="GO" id="GO:0006744">
    <property type="term" value="P:ubiquinone biosynthetic process"/>
    <property type="evidence" value="ECO:0007669"/>
    <property type="project" value="UniProtKB-UniRule"/>
</dbReference>
<reference evidence="10 11" key="2">
    <citation type="submission" date="2018-03" db="EMBL/GenBank/DDBJ databases">
        <authorList>
            <person name="Keele B.F."/>
        </authorList>
    </citation>
    <scope>NUCLEOTIDE SEQUENCE [LARGE SCALE GENOMIC DNA]</scope>
    <source>
        <strain evidence="10 11">D13</strain>
    </source>
</reference>
<sequence>MSTFRSASFLDLALGAIDDARGAGYAEPVQPNRAHPAAGIPVPELGASERDDVAGLMRINHTGEVCAQALYKGQAAMAKDPATRAQLLQAAQEEQDHLSWCADRLRELDAPPSLLNPLWYLGSYAIGATAAAVSDRISLGFVVETERQVEAHLQSHLERLPVQDDRSRAILSTMQAEEIEHADHALASGAMALPQPVRRLMGQMADVMRFLAYRV</sequence>
<dbReference type="PANTHER" id="PTHR11237">
    <property type="entry name" value="COENZYME Q10 BIOSYNTHESIS PROTEIN 7"/>
    <property type="match status" value="1"/>
</dbReference>
<keyword evidence="3 9" id="KW-0831">Ubiquinone biosynthesis</keyword>
<evidence type="ECO:0000256" key="7">
    <source>
        <dbReference type="ARBA" id="ARBA00023033"/>
    </source>
</evidence>
<dbReference type="RefSeq" id="WP_106892962.1">
    <property type="nucleotide sequence ID" value="NZ_CP027860.1"/>
</dbReference>
<dbReference type="KEGG" id="xba:C7S18_18520"/>
<organism evidence="10 11">
    <name type="scientific">Ahniella affigens</name>
    <dbReference type="NCBI Taxonomy" id="2021234"/>
    <lineage>
        <taxon>Bacteria</taxon>
        <taxon>Pseudomonadati</taxon>
        <taxon>Pseudomonadota</taxon>
        <taxon>Gammaproteobacteria</taxon>
        <taxon>Lysobacterales</taxon>
        <taxon>Rhodanobacteraceae</taxon>
        <taxon>Ahniella</taxon>
    </lineage>
</organism>
<dbReference type="InterPro" id="IPR012347">
    <property type="entry name" value="Ferritin-like"/>
</dbReference>
<dbReference type="InterPro" id="IPR009078">
    <property type="entry name" value="Ferritin-like_SF"/>
</dbReference>
<feature type="binding site" evidence="9">
    <location>
        <position position="178"/>
    </location>
    <ligand>
        <name>Fe cation</name>
        <dbReference type="ChEBI" id="CHEBI:24875"/>
        <label>2</label>
    </ligand>
</feature>
<keyword evidence="8 9" id="KW-0472">Membrane</keyword>
<dbReference type="GO" id="GO:0005886">
    <property type="term" value="C:plasma membrane"/>
    <property type="evidence" value="ECO:0007669"/>
    <property type="project" value="UniProtKB-SubCell"/>
</dbReference>
<feature type="binding site" evidence="9">
    <location>
        <position position="181"/>
    </location>
    <ligand>
        <name>Fe cation</name>
        <dbReference type="ChEBI" id="CHEBI:24875"/>
        <label>2</label>
    </ligand>
</feature>
<evidence type="ECO:0000256" key="5">
    <source>
        <dbReference type="ARBA" id="ARBA00023002"/>
    </source>
</evidence>
<comment type="function">
    <text evidence="9">Catalyzes the hydroxylation of 2-nonaprenyl-3-methyl-6-methoxy-1,4-benzoquinol during ubiquinone biosynthesis.</text>
</comment>
<keyword evidence="7 9" id="KW-0503">Monooxygenase</keyword>
<evidence type="ECO:0000256" key="1">
    <source>
        <dbReference type="ARBA" id="ARBA00004749"/>
    </source>
</evidence>
<evidence type="ECO:0000256" key="3">
    <source>
        <dbReference type="ARBA" id="ARBA00022688"/>
    </source>
</evidence>
<dbReference type="InterPro" id="IPR011566">
    <property type="entry name" value="Ubq_synth_Coq7"/>
</dbReference>
<dbReference type="GO" id="GO:0008682">
    <property type="term" value="F:3-demethoxyubiquinol 3-hydroxylase activity"/>
    <property type="evidence" value="ECO:0007669"/>
    <property type="project" value="UniProtKB-EC"/>
</dbReference>
<dbReference type="EC" id="1.14.99.60" evidence="9"/>
<comment type="catalytic activity">
    <reaction evidence="9">
        <text>a 5-methoxy-2-methyl-3-(all-trans-polyprenyl)benzene-1,4-diol + AH2 + O2 = a 3-demethylubiquinol + A + H2O</text>
        <dbReference type="Rhea" id="RHEA:50908"/>
        <dbReference type="Rhea" id="RHEA-COMP:10859"/>
        <dbReference type="Rhea" id="RHEA-COMP:10914"/>
        <dbReference type="ChEBI" id="CHEBI:13193"/>
        <dbReference type="ChEBI" id="CHEBI:15377"/>
        <dbReference type="ChEBI" id="CHEBI:15379"/>
        <dbReference type="ChEBI" id="CHEBI:17499"/>
        <dbReference type="ChEBI" id="CHEBI:84167"/>
        <dbReference type="ChEBI" id="CHEBI:84422"/>
        <dbReference type="EC" id="1.14.99.60"/>
    </reaction>
</comment>
<comment type="cofactor">
    <cofactor evidence="9">
        <name>Fe cation</name>
        <dbReference type="ChEBI" id="CHEBI:24875"/>
    </cofactor>
    <text evidence="9">Binds 2 iron ions per subunit.</text>
</comment>
<keyword evidence="4 9" id="KW-0479">Metal-binding</keyword>
<proteinExistence type="inferred from homology"/>
<feature type="binding site" evidence="9">
    <location>
        <position position="94"/>
    </location>
    <ligand>
        <name>Fe cation</name>
        <dbReference type="ChEBI" id="CHEBI:24875"/>
        <label>2</label>
    </ligand>
</feature>
<keyword evidence="10" id="KW-0830">Ubiquinone</keyword>
<feature type="binding site" evidence="9">
    <location>
        <position position="178"/>
    </location>
    <ligand>
        <name>Fe cation</name>
        <dbReference type="ChEBI" id="CHEBI:24875"/>
        <label>1</label>
    </ligand>
</feature>
<keyword evidence="11" id="KW-1185">Reference proteome</keyword>
<dbReference type="AlphaFoldDB" id="A0A2P1PW25"/>
<dbReference type="UniPathway" id="UPA00232"/>
<protein>
    <recommendedName>
        <fullName evidence="9">3-demethoxyubiquinol 3-hydroxylase</fullName>
        <shortName evidence="9">DMQ hydroxylase</shortName>
        <ecNumber evidence="9">1.14.99.60</ecNumber>
    </recommendedName>
    <alternativeName>
        <fullName evidence="9">2-nonaprenyl-3-methyl-6-methoxy-1,4-benzoquinol hydroxylase</fullName>
    </alternativeName>
</protein>
<dbReference type="Gene3D" id="1.20.1260.10">
    <property type="match status" value="1"/>
</dbReference>
<dbReference type="PANTHER" id="PTHR11237:SF4">
    <property type="entry name" value="5-DEMETHOXYUBIQUINONE HYDROXYLASE, MITOCHONDRIAL"/>
    <property type="match status" value="1"/>
</dbReference>
<feature type="binding site" evidence="9">
    <location>
        <position position="146"/>
    </location>
    <ligand>
        <name>Fe cation</name>
        <dbReference type="ChEBI" id="CHEBI:24875"/>
        <label>2</label>
    </ligand>
</feature>
<dbReference type="GO" id="GO:0046872">
    <property type="term" value="F:metal ion binding"/>
    <property type="evidence" value="ECO:0007669"/>
    <property type="project" value="UniProtKB-KW"/>
</dbReference>
<feature type="binding site" evidence="9">
    <location>
        <position position="64"/>
    </location>
    <ligand>
        <name>Fe cation</name>
        <dbReference type="ChEBI" id="CHEBI:24875"/>
        <label>1</label>
    </ligand>
</feature>
<comment type="similarity">
    <text evidence="9">Belongs to the COQ7 family.</text>
</comment>
<evidence type="ECO:0000313" key="11">
    <source>
        <dbReference type="Proteomes" id="UP000241074"/>
    </source>
</evidence>
<dbReference type="InterPro" id="IPR047809">
    <property type="entry name" value="COQ7_proteobact"/>
</dbReference>
<comment type="subcellular location">
    <subcellularLocation>
        <location evidence="9">Cell membrane</location>
        <topology evidence="9">Peripheral membrane protein</topology>
    </subcellularLocation>
</comment>
<feature type="binding site" evidence="9">
    <location>
        <position position="94"/>
    </location>
    <ligand>
        <name>Fe cation</name>
        <dbReference type="ChEBI" id="CHEBI:24875"/>
        <label>1</label>
    </ligand>
</feature>
<evidence type="ECO:0000256" key="8">
    <source>
        <dbReference type="ARBA" id="ARBA00023136"/>
    </source>
</evidence>
<feature type="binding site" evidence="9">
    <location>
        <position position="97"/>
    </location>
    <ligand>
        <name>Fe cation</name>
        <dbReference type="ChEBI" id="CHEBI:24875"/>
        <label>1</label>
    </ligand>
</feature>
<name>A0A2P1PW25_9GAMM</name>
<dbReference type="NCBIfam" id="NF033656">
    <property type="entry name" value="DMQ_monoox_COQ7"/>
    <property type="match status" value="1"/>
</dbReference>
<keyword evidence="5 9" id="KW-0560">Oxidoreductase</keyword>
<accession>A0A2P1PW25</accession>
<dbReference type="HAMAP" id="MF_01658">
    <property type="entry name" value="COQ7"/>
    <property type="match status" value="1"/>
</dbReference>
<comment type="pathway">
    <text evidence="1 9">Cofactor biosynthesis; ubiquinone biosynthesis.</text>
</comment>
<keyword evidence="2 9" id="KW-1003">Cell membrane</keyword>
<gene>
    <name evidence="9" type="primary">coq7</name>
    <name evidence="10" type="ORF">C7S18_18520</name>
</gene>
<evidence type="ECO:0000256" key="4">
    <source>
        <dbReference type="ARBA" id="ARBA00022723"/>
    </source>
</evidence>
<dbReference type="CDD" id="cd01042">
    <property type="entry name" value="DMQH"/>
    <property type="match status" value="1"/>
</dbReference>